<evidence type="ECO:0000259" key="10">
    <source>
        <dbReference type="Pfam" id="PF24816"/>
    </source>
</evidence>
<dbReference type="GO" id="GO:0036126">
    <property type="term" value="C:sperm flagellum"/>
    <property type="evidence" value="ECO:0007669"/>
    <property type="project" value="TreeGrafter"/>
</dbReference>
<dbReference type="InterPro" id="IPR053879">
    <property type="entry name" value="HYDIN_VesB_CFA65-like_Ig"/>
</dbReference>
<feature type="domain" description="CFAP65 tenth Ig-like" evidence="8">
    <location>
        <begin position="1131"/>
        <end position="1227"/>
    </location>
</feature>
<proteinExistence type="predicted"/>
<evidence type="ECO:0000256" key="3">
    <source>
        <dbReference type="ARBA" id="ARBA00022490"/>
    </source>
</evidence>
<sequence length="1563" mass="174939">MFRCCHQQGGEHRQQTSSKRSCFFGLETKPELVWEDWNLGKEFTKTLVLKNIDSKLQKLNLRPPVSKFFTTSTPQKIVISPGTSFSIPVSFRPLQKCEYEDSIEFQGKDGSFQVYLRALIPHHALEVPDSVKLSICAVQHSSHTTFRLKNASKLHTSFQWLCAAPFHVSPEQGLLKPSQECRITVAFQPQEALVYQQQAYCWFGEGDKLENYCTVLLQGLAKYPCLQIRNPVTTELKEQEGPVLHFGSVAVGQSLQKHFEIFNPSSVTASFSLSRLSDEVPLFGSEFSCDVTSGKVEPGESQWVAVNYSPAVVDTVSVEYLRLTCRGALNDTVLKLSGTCIGPKVTLSSSVVDFGCAEEGGAVIQTVELLNSSPAEAFYQWDLDCNGHSVFRIQPASGTVHPHSKTALTAVYRPTQPIAHHRRVACLILHMDPLFLDMIGTCHSELEKPAILRPEHLILYKLNWYRSQHPLDTLSVMQQEHNVHLDQQRIHSVLEEIRQPQTPMEEFYHSYLGCMDPLSSSSSFPSPHVSVVPSELLFNHKMSSSMSTSSTSSQFICLTNHTRGKLRLVWTVAQDSSFTVSPTSCDLAPLKTTSFRVMYDPKQLNSVHGAQLECFAYYKVKFLDKLYHHIGEQLLCVPWCVTVRVTGHSFQPGKEHFIPCCSLMPPRVFPALSVLSYQTVLLQNDGDLPLTFFLDHSSNPILAESVCVIPNSGLIQPGAHQILSLRTTPTEDSPKHGFRLQLQLNAAKHTKELTIVSVVEKLRVSLDGDSSLYFQPTAVGSQTQCSHNIRNLSHVPLRGGNGLQSFHKGGSVFFGCVILCVCMYINLHIQCNHIAIVHGCPPQALKAVVDVGETLVGSYRSVEIPLVNSSPCPVSFCLSVQQILLEEDLIYDPETEPSGIGTIPSHCTMLLRSTVKPQRQAQYLWTISYQTLNAIGVVSSPLQAVCEVRAKGVFPTLQVIDVCSGDSGGGRLSKVHLWKLFSLDNLNKHLLCNPSSTFCIYLFGIYGICPSIFTKTMLDFNFSAAPLNSDPSTFVLIFHNPGYIPVDWAFLFPEDQQIELEYWADTGEYHQQVQDNHLFSVSPRSGTLQRGQQRAVHFSYSHDFAGTDRFPVVFKLSYGREILLNFQGVTVERDRPYLHFASNRHVFTSVTIGECSPPRQMYELHNAGAVPVHYEVDTAMLSQLQVDNFNHPLLCCLNPKGEVRPGKTAMMEWLFSPLEAKMYYVWIKPYSAYFPLFSYNCHFQIVILCTLSLILFSFSCRYHVLASVFFFQEDNNSSINSKIKLCMYVCVLWQVVQVHPEQGSLCPEECALCILTFTSTDYPTVYQLDLICQVPHSCTFITLNLFMSSVLSPIQTLPPICGSSSAKRMGTLCNKLTRAERWAEQETATVWSQPEPPLPTLLHLWVTAHSHRPLKDLTHFPDQFKKINRNIHDDSAFIQSANALVSDPITSQPAEPSLSHCPSSPFFLHPLVPRTSSSSPELQLTRPKLGLNEEHNTVGVEGAACLEIRPRTQSTEHTKHVPANISETVLLNTLQNLMMEAVRGELNLTGHPRNVILPRVSTK</sequence>
<dbReference type="GO" id="GO:0007288">
    <property type="term" value="P:sperm axoneme assembly"/>
    <property type="evidence" value="ECO:0007669"/>
    <property type="project" value="TreeGrafter"/>
</dbReference>
<feature type="domain" description="HYDIN/VesB/CFA65-like Ig-like" evidence="7">
    <location>
        <begin position="125"/>
        <end position="196"/>
    </location>
</feature>
<keyword evidence="3" id="KW-0963">Cytoplasm</keyword>
<evidence type="ECO:0000313" key="13">
    <source>
        <dbReference type="Proteomes" id="UP000261640"/>
    </source>
</evidence>
<evidence type="ECO:0000256" key="1">
    <source>
        <dbReference type="ARBA" id="ARBA00004230"/>
    </source>
</evidence>
<feature type="domain" description="CFAP65 eight Ig-like" evidence="11">
    <location>
        <begin position="845"/>
        <end position="952"/>
    </location>
</feature>
<accession>A0A3Q3M416</accession>
<evidence type="ECO:0000313" key="12">
    <source>
        <dbReference type="Ensembl" id="ENSMAMP00000021713.2"/>
    </source>
</evidence>
<evidence type="ECO:0000259" key="9">
    <source>
        <dbReference type="Pfam" id="PF24507"/>
    </source>
</evidence>
<dbReference type="GeneTree" id="ENSGT00430000031142"/>
<reference evidence="12" key="1">
    <citation type="submission" date="2025-08" db="UniProtKB">
        <authorList>
            <consortium name="Ensembl"/>
        </authorList>
    </citation>
    <scope>IDENTIFICATION</scope>
</reference>
<protein>
    <submittedName>
        <fullName evidence="12">Cilia and flagella associated protein 65</fullName>
    </submittedName>
</protein>
<evidence type="ECO:0000256" key="4">
    <source>
        <dbReference type="ARBA" id="ARBA00022846"/>
    </source>
</evidence>
<dbReference type="InterPro" id="IPR013783">
    <property type="entry name" value="Ig-like_fold"/>
</dbReference>
<dbReference type="Proteomes" id="UP000261640">
    <property type="component" value="Unplaced"/>
</dbReference>
<evidence type="ECO:0000259" key="11">
    <source>
        <dbReference type="Pfam" id="PF25248"/>
    </source>
</evidence>
<dbReference type="InParanoid" id="A0A3Q3M416"/>
<keyword evidence="5" id="KW-0969">Cilium</keyword>
<dbReference type="Pfam" id="PF25248">
    <property type="entry name" value="Ig_CFAP65_8th"/>
    <property type="match status" value="1"/>
</dbReference>
<dbReference type="PANTHER" id="PTHR46127">
    <property type="entry name" value="CILIA- AND FLAGELLA-ASSOCIATED PROTEIN 65"/>
    <property type="match status" value="1"/>
</dbReference>
<evidence type="ECO:0000259" key="8">
    <source>
        <dbReference type="Pfam" id="PF24291"/>
    </source>
</evidence>
<dbReference type="Pfam" id="PF24771">
    <property type="entry name" value="Ig_CFAP74_1st"/>
    <property type="match status" value="1"/>
</dbReference>
<dbReference type="Gene3D" id="2.60.40.10">
    <property type="entry name" value="Immunoglobulins"/>
    <property type="match status" value="6"/>
</dbReference>
<dbReference type="PANTHER" id="PTHR46127:SF1">
    <property type="entry name" value="CILIA- AND FLAGELLA-ASSOCIATED PROTEIN 65"/>
    <property type="match status" value="1"/>
</dbReference>
<dbReference type="InterPro" id="IPR056344">
    <property type="entry name" value="Ig_CFAP65-like_9th"/>
</dbReference>
<keyword evidence="4" id="KW-0282">Flagellum</keyword>
<reference evidence="12" key="2">
    <citation type="submission" date="2025-09" db="UniProtKB">
        <authorList>
            <consortium name="Ensembl"/>
        </authorList>
    </citation>
    <scope>IDENTIFICATION</scope>
</reference>
<dbReference type="Pfam" id="PF22544">
    <property type="entry name" value="HYDIN_VesB_CFA65-like_Ig"/>
    <property type="match status" value="2"/>
</dbReference>
<dbReference type="InterPro" id="IPR057467">
    <property type="entry name" value="Ig_CFAP65_8th"/>
</dbReference>
<dbReference type="InterPro" id="IPR008962">
    <property type="entry name" value="PapD-like_sf"/>
</dbReference>
<dbReference type="Pfam" id="PF24507">
    <property type="entry name" value="Ig_CFAP65_4th"/>
    <property type="match status" value="1"/>
</dbReference>
<dbReference type="InterPro" id="IPR056305">
    <property type="entry name" value="Ig_CFAP65_10th"/>
</dbReference>
<keyword evidence="6" id="KW-0966">Cell projection</keyword>
<dbReference type="InterPro" id="IPR058536">
    <property type="entry name" value="Ig_CFAP65_4th"/>
</dbReference>
<dbReference type="STRING" id="205130.ENSMAMP00000021713"/>
<evidence type="ECO:0000256" key="6">
    <source>
        <dbReference type="ARBA" id="ARBA00023273"/>
    </source>
</evidence>
<organism evidence="12 13">
    <name type="scientific">Mastacembelus armatus</name>
    <name type="common">zig-zag eel</name>
    <dbReference type="NCBI Taxonomy" id="205130"/>
    <lineage>
        <taxon>Eukaryota</taxon>
        <taxon>Metazoa</taxon>
        <taxon>Chordata</taxon>
        <taxon>Craniata</taxon>
        <taxon>Vertebrata</taxon>
        <taxon>Euteleostomi</taxon>
        <taxon>Actinopterygii</taxon>
        <taxon>Neopterygii</taxon>
        <taxon>Teleostei</taxon>
        <taxon>Neoteleostei</taxon>
        <taxon>Acanthomorphata</taxon>
        <taxon>Anabantaria</taxon>
        <taxon>Synbranchiformes</taxon>
        <taxon>Mastacembelidae</taxon>
        <taxon>Mastacembelus</taxon>
    </lineage>
</organism>
<comment type="subcellular location">
    <subcellularLocation>
        <location evidence="1">Cell projection</location>
        <location evidence="1">Cilium</location>
        <location evidence="1">Flagellum</location>
    </subcellularLocation>
    <subcellularLocation>
        <location evidence="2">Cytoplasm</location>
    </subcellularLocation>
</comment>
<evidence type="ECO:0000256" key="2">
    <source>
        <dbReference type="ARBA" id="ARBA00004496"/>
    </source>
</evidence>
<dbReference type="GO" id="GO:0005737">
    <property type="term" value="C:cytoplasm"/>
    <property type="evidence" value="ECO:0007669"/>
    <property type="project" value="UniProtKB-SubCell"/>
</dbReference>
<evidence type="ECO:0000259" key="7">
    <source>
        <dbReference type="Pfam" id="PF22544"/>
    </source>
</evidence>
<name>A0A3Q3M416_9TELE</name>
<feature type="domain" description="CFAP65-like ninth Ig-like" evidence="10">
    <location>
        <begin position="955"/>
        <end position="1128"/>
    </location>
</feature>
<feature type="domain" description="HYDIN/VesB/CFA65-like Ig-like" evidence="7">
    <location>
        <begin position="243"/>
        <end position="338"/>
    </location>
</feature>
<evidence type="ECO:0000256" key="5">
    <source>
        <dbReference type="ARBA" id="ARBA00023069"/>
    </source>
</evidence>
<dbReference type="InterPro" id="IPR052614">
    <property type="entry name" value="CFAP65"/>
</dbReference>
<dbReference type="Ensembl" id="ENSMAMT00000022261.2">
    <property type="protein sequence ID" value="ENSMAMP00000021713.2"/>
    <property type="gene ID" value="ENSMAMG00000014546.2"/>
</dbReference>
<keyword evidence="13" id="KW-1185">Reference proteome</keyword>
<feature type="domain" description="CFAP65 fourth Ig-like" evidence="9">
    <location>
        <begin position="352"/>
        <end position="445"/>
    </location>
</feature>
<dbReference type="Pfam" id="PF24816">
    <property type="entry name" value="Ig_CFAP65__9th"/>
    <property type="match status" value="1"/>
</dbReference>
<dbReference type="Pfam" id="PF24291">
    <property type="entry name" value="Ig_CFAP65"/>
    <property type="match status" value="1"/>
</dbReference>
<dbReference type="SUPFAM" id="SSF49354">
    <property type="entry name" value="PapD-like"/>
    <property type="match status" value="1"/>
</dbReference>